<sequence length="52" mass="6031">MLIFLVLLFFSLFFGVMMLGNHMSHVFEQLLEQKANETLARIDQSLNDENKG</sequence>
<proteinExistence type="predicted"/>
<dbReference type="RefSeq" id="WP_368504419.1">
    <property type="nucleotide sequence ID" value="NZ_CP162551.1"/>
</dbReference>
<reference evidence="1" key="1">
    <citation type="submission" date="2024-07" db="EMBL/GenBank/DDBJ databases">
        <title>Identification and characteristics of an arsenic-resistant bacterial isolate, which belongs to a novel species.</title>
        <authorList>
            <person name="Juszczyk A."/>
            <person name="Kowalczyk A."/>
            <person name="Was K."/>
            <person name="Kosowicz W."/>
            <person name="Budzyn A."/>
            <person name="Latowski D."/>
        </authorList>
    </citation>
    <scope>NUCLEOTIDE SEQUENCE</scope>
    <source>
        <strain evidence="1">As8PL</strain>
    </source>
</reference>
<dbReference type="AlphaFoldDB" id="A0AB39BUC9"/>
<evidence type="ECO:0000313" key="1">
    <source>
        <dbReference type="EMBL" id="XDI37040.1"/>
    </source>
</evidence>
<accession>A0AB39BUC9</accession>
<organism evidence="1">
    <name type="scientific">Alkalihalophilus sp. As8PL</name>
    <dbReference type="NCBI Taxonomy" id="3237103"/>
    <lineage>
        <taxon>Bacteria</taxon>
        <taxon>Bacillati</taxon>
        <taxon>Bacillota</taxon>
        <taxon>Bacilli</taxon>
        <taxon>Bacillales</taxon>
        <taxon>Bacillaceae</taxon>
        <taxon>Alkalihalophilus</taxon>
    </lineage>
</organism>
<name>A0AB39BUC9_9BACI</name>
<protein>
    <submittedName>
        <fullName evidence="1">Uncharacterized protein</fullName>
    </submittedName>
</protein>
<dbReference type="EMBL" id="CP162551">
    <property type="protein sequence ID" value="XDI37040.1"/>
    <property type="molecule type" value="Genomic_DNA"/>
</dbReference>
<gene>
    <name evidence="1" type="ORF">AB3N04_01650</name>
</gene>